<evidence type="ECO:0000313" key="2">
    <source>
        <dbReference type="EMBL" id="PZA14600.1"/>
    </source>
</evidence>
<dbReference type="AlphaFoldDB" id="A0A323USF4"/>
<dbReference type="InterPro" id="IPR036465">
    <property type="entry name" value="vWFA_dom_sf"/>
</dbReference>
<name>A0A323USF4_9RHOO</name>
<protein>
    <submittedName>
        <fullName evidence="2">DUF58 domain-containing protein</fullName>
    </submittedName>
</protein>
<evidence type="ECO:0000259" key="1">
    <source>
        <dbReference type="Pfam" id="PF01882"/>
    </source>
</evidence>
<evidence type="ECO:0000313" key="3">
    <source>
        <dbReference type="Proteomes" id="UP000248259"/>
    </source>
</evidence>
<dbReference type="Gene3D" id="3.40.50.410">
    <property type="entry name" value="von Willebrand factor, type A domain"/>
    <property type="match status" value="1"/>
</dbReference>
<dbReference type="Proteomes" id="UP000248259">
    <property type="component" value="Unassembled WGS sequence"/>
</dbReference>
<accession>A0A323USF4</accession>
<feature type="domain" description="DUF58" evidence="1">
    <location>
        <begin position="48"/>
        <end position="264"/>
    </location>
</feature>
<gene>
    <name evidence="2" type="ORF">DNK49_20995</name>
</gene>
<dbReference type="Pfam" id="PF01882">
    <property type="entry name" value="DUF58"/>
    <property type="match status" value="1"/>
</dbReference>
<dbReference type="InterPro" id="IPR002881">
    <property type="entry name" value="DUF58"/>
</dbReference>
<dbReference type="PANTHER" id="PTHR33608:SF6">
    <property type="entry name" value="BLL2464 PROTEIN"/>
    <property type="match status" value="1"/>
</dbReference>
<organism evidence="2 3">
    <name type="scientific">Parazoarcus communis SWub3 = DSM 12120</name>
    <dbReference type="NCBI Taxonomy" id="1121029"/>
    <lineage>
        <taxon>Bacteria</taxon>
        <taxon>Pseudomonadati</taxon>
        <taxon>Pseudomonadota</taxon>
        <taxon>Betaproteobacteria</taxon>
        <taxon>Rhodocyclales</taxon>
        <taxon>Zoogloeaceae</taxon>
        <taxon>Parazoarcus</taxon>
    </lineage>
</organism>
<dbReference type="SUPFAM" id="SSF53300">
    <property type="entry name" value="vWA-like"/>
    <property type="match status" value="1"/>
</dbReference>
<dbReference type="RefSeq" id="WP_110529491.1">
    <property type="nucleotide sequence ID" value="NZ_QKOE01000026.1"/>
</dbReference>
<sequence length="322" mass="36253">MSTPDTEADGSADALLRRLEWTVIRRLDGLLQGDYRSLWRGSGLDLADLREYQHHDDVRHIDWNVTARLQQPYVRQFTEERELSAWFLIDLSASVDFGSDLRTKRQVACAFVGVLAQLLTRHGNRVGALIYGDTVEAVIPARGGRLQVLHLMQRISRRPDTADTTHQATRLGELLNAASRVIRQRSSIFLLSDFISPPDWAMRLGQLGRRHDVTAVRLYDPLEMSLPDLGLINLVDAETGEQLLVDTHDTGFRKRFAAATEAREATLRSALADAGVDTLELATDDDLFDAILRFTEMRRIRSSLSSGGRALRHLSELKVESR</sequence>
<dbReference type="OrthoDB" id="9776116at2"/>
<proteinExistence type="predicted"/>
<comment type="caution">
    <text evidence="2">The sequence shown here is derived from an EMBL/GenBank/DDBJ whole genome shotgun (WGS) entry which is preliminary data.</text>
</comment>
<dbReference type="EMBL" id="QKOE01000026">
    <property type="protein sequence ID" value="PZA14600.1"/>
    <property type="molecule type" value="Genomic_DNA"/>
</dbReference>
<dbReference type="PANTHER" id="PTHR33608">
    <property type="entry name" value="BLL2464 PROTEIN"/>
    <property type="match status" value="1"/>
</dbReference>
<reference evidence="2 3" key="1">
    <citation type="submission" date="2018-06" db="EMBL/GenBank/DDBJ databases">
        <title>Azoarcus communis strain SWub3 genome.</title>
        <authorList>
            <person name="Zorraquino Salvo V."/>
            <person name="Toubiana D."/>
            <person name="Blumwald E."/>
        </authorList>
    </citation>
    <scope>NUCLEOTIDE SEQUENCE [LARGE SCALE GENOMIC DNA]</scope>
    <source>
        <strain evidence="2 3">SWub3</strain>
    </source>
</reference>
<keyword evidence="3" id="KW-1185">Reference proteome</keyword>